<evidence type="ECO:0000256" key="1">
    <source>
        <dbReference type="SAM" id="MobiDB-lite"/>
    </source>
</evidence>
<organism evidence="3 4">
    <name type="scientific">Lentinula detonsa</name>
    <dbReference type="NCBI Taxonomy" id="2804962"/>
    <lineage>
        <taxon>Eukaryota</taxon>
        <taxon>Fungi</taxon>
        <taxon>Dikarya</taxon>
        <taxon>Basidiomycota</taxon>
        <taxon>Agaricomycotina</taxon>
        <taxon>Agaricomycetes</taxon>
        <taxon>Agaricomycetidae</taxon>
        <taxon>Agaricales</taxon>
        <taxon>Marasmiineae</taxon>
        <taxon>Omphalotaceae</taxon>
        <taxon>Lentinula</taxon>
    </lineage>
</organism>
<comment type="caution">
    <text evidence="3">The sequence shown here is derived from an EMBL/GenBank/DDBJ whole genome shotgun (WGS) entry which is preliminary data.</text>
</comment>
<protein>
    <submittedName>
        <fullName evidence="3">Uncharacterized protein</fullName>
    </submittedName>
</protein>
<keyword evidence="2" id="KW-1133">Transmembrane helix</keyword>
<evidence type="ECO:0000313" key="3">
    <source>
        <dbReference type="EMBL" id="KAJ3983044.1"/>
    </source>
</evidence>
<reference evidence="3" key="1">
    <citation type="submission" date="2022-08" db="EMBL/GenBank/DDBJ databases">
        <authorList>
            <consortium name="DOE Joint Genome Institute"/>
            <person name="Min B."/>
            <person name="Riley R."/>
            <person name="Sierra-Patev S."/>
            <person name="Naranjo-Ortiz M."/>
            <person name="Looney B."/>
            <person name="Konkel Z."/>
            <person name="Slot J.C."/>
            <person name="Sakamoto Y."/>
            <person name="Steenwyk J.L."/>
            <person name="Rokas A."/>
            <person name="Carro J."/>
            <person name="Camarero S."/>
            <person name="Ferreira P."/>
            <person name="Molpeceres G."/>
            <person name="Ruiz-Duenas F.J."/>
            <person name="Serrano A."/>
            <person name="Henrissat B."/>
            <person name="Drula E."/>
            <person name="Hughes K.W."/>
            <person name="Mata J.L."/>
            <person name="Ishikawa N.K."/>
            <person name="Vargas-Isla R."/>
            <person name="Ushijima S."/>
            <person name="Smith C.A."/>
            <person name="Ahrendt S."/>
            <person name="Andreopoulos W."/>
            <person name="He G."/>
            <person name="Labutti K."/>
            <person name="Lipzen A."/>
            <person name="Ng V."/>
            <person name="Sandor L."/>
            <person name="Barry K."/>
            <person name="Martinez A.T."/>
            <person name="Xiao Y."/>
            <person name="Gibbons J.G."/>
            <person name="Terashima K."/>
            <person name="Hibbett D.S."/>
            <person name="Grigoriev I.V."/>
        </authorList>
    </citation>
    <scope>NUCLEOTIDE SEQUENCE</scope>
    <source>
        <strain evidence="3">TFB7829</strain>
    </source>
</reference>
<feature type="compositionally biased region" description="Acidic residues" evidence="1">
    <location>
        <begin position="144"/>
        <end position="162"/>
    </location>
</feature>
<proteinExistence type="predicted"/>
<evidence type="ECO:0000256" key="2">
    <source>
        <dbReference type="SAM" id="Phobius"/>
    </source>
</evidence>
<dbReference type="EMBL" id="MU802037">
    <property type="protein sequence ID" value="KAJ3983044.1"/>
    <property type="molecule type" value="Genomic_DNA"/>
</dbReference>
<sequence>MLEQFGYTDPVVQLEFARFNWYPRLESTTPIRDLTRRVVAYTVAVKSRTIVSYRIVPAACSAYTTNFYLLLLLLLLRKAKTFIPLPPSPDNFCQGKTWDLEGAGVPHEPEFAEGDESGDSEGSASGDSREDWGLKGVGSRVDSEGTEMEMDTEMDTEMETDT</sequence>
<dbReference type="Proteomes" id="UP001163850">
    <property type="component" value="Unassembled WGS sequence"/>
</dbReference>
<keyword evidence="2" id="KW-0812">Transmembrane</keyword>
<feature type="transmembrane region" description="Helical" evidence="2">
    <location>
        <begin position="55"/>
        <end position="76"/>
    </location>
</feature>
<dbReference type="AlphaFoldDB" id="A0AA38PWH5"/>
<accession>A0AA38PWH5</accession>
<evidence type="ECO:0000313" key="4">
    <source>
        <dbReference type="Proteomes" id="UP001163850"/>
    </source>
</evidence>
<name>A0AA38PWH5_9AGAR</name>
<gene>
    <name evidence="3" type="ORF">F5890DRAFT_1587098</name>
</gene>
<keyword evidence="2" id="KW-0472">Membrane</keyword>
<feature type="region of interest" description="Disordered" evidence="1">
    <location>
        <begin position="96"/>
        <end position="162"/>
    </location>
</feature>